<dbReference type="SMART" id="SM00886">
    <property type="entry name" value="Dabb"/>
    <property type="match status" value="1"/>
</dbReference>
<accession>A0ABP3V1Z2</accession>
<dbReference type="Pfam" id="PF07876">
    <property type="entry name" value="Dabb"/>
    <property type="match status" value="1"/>
</dbReference>
<evidence type="ECO:0000313" key="3">
    <source>
        <dbReference type="Proteomes" id="UP001501510"/>
    </source>
</evidence>
<evidence type="ECO:0000259" key="1">
    <source>
        <dbReference type="PROSITE" id="PS51502"/>
    </source>
</evidence>
<reference evidence="3" key="1">
    <citation type="journal article" date="2019" name="Int. J. Syst. Evol. Microbiol.">
        <title>The Global Catalogue of Microorganisms (GCM) 10K type strain sequencing project: providing services to taxonomists for standard genome sequencing and annotation.</title>
        <authorList>
            <consortium name="The Broad Institute Genomics Platform"/>
            <consortium name="The Broad Institute Genome Sequencing Center for Infectious Disease"/>
            <person name="Wu L."/>
            <person name="Ma J."/>
        </authorList>
    </citation>
    <scope>NUCLEOTIDE SEQUENCE [LARGE SCALE GENOMIC DNA]</scope>
    <source>
        <strain evidence="3">JCM 1407</strain>
    </source>
</reference>
<protein>
    <submittedName>
        <fullName evidence="2">Dabb family protein</fullName>
    </submittedName>
</protein>
<gene>
    <name evidence="2" type="ORF">GCM10008906_30380</name>
</gene>
<comment type="caution">
    <text evidence="2">The sequence shown here is derived from an EMBL/GenBank/DDBJ whole genome shotgun (WGS) entry which is preliminary data.</text>
</comment>
<feature type="domain" description="Stress-response A/B barrel" evidence="1">
    <location>
        <begin position="2"/>
        <end position="98"/>
    </location>
</feature>
<dbReference type="InterPro" id="IPR013097">
    <property type="entry name" value="Dabb"/>
</dbReference>
<dbReference type="PANTHER" id="PTHR37832">
    <property type="entry name" value="BLL2683 PROTEIN"/>
    <property type="match status" value="1"/>
</dbReference>
<dbReference type="PROSITE" id="PS51502">
    <property type="entry name" value="S_R_A_B_BARREL"/>
    <property type="match status" value="1"/>
</dbReference>
<dbReference type="InterPro" id="IPR011008">
    <property type="entry name" value="Dimeric_a/b-barrel"/>
</dbReference>
<sequence>MIKHIVMWKLKDTAEGKTKKENAEIIKKRLESLKGKVEELKGLEMGININSSDAAYDLSLYSEFECQEDLDKYQVNPLHLEIVKYVKKVVQDRKVVDYIV</sequence>
<dbReference type="EMBL" id="BAAACG010000013">
    <property type="protein sequence ID" value="GAA0744866.1"/>
    <property type="molecule type" value="Genomic_DNA"/>
</dbReference>
<dbReference type="SUPFAM" id="SSF54909">
    <property type="entry name" value="Dimeric alpha+beta barrel"/>
    <property type="match status" value="1"/>
</dbReference>
<keyword evidence="3" id="KW-1185">Reference proteome</keyword>
<dbReference type="Proteomes" id="UP001501510">
    <property type="component" value="Unassembled WGS sequence"/>
</dbReference>
<organism evidence="2 3">
    <name type="scientific">Clostridium oceanicum</name>
    <dbReference type="NCBI Taxonomy" id="1543"/>
    <lineage>
        <taxon>Bacteria</taxon>
        <taxon>Bacillati</taxon>
        <taxon>Bacillota</taxon>
        <taxon>Clostridia</taxon>
        <taxon>Eubacteriales</taxon>
        <taxon>Clostridiaceae</taxon>
        <taxon>Clostridium</taxon>
    </lineage>
</organism>
<name>A0ABP3V1Z2_9CLOT</name>
<dbReference type="PANTHER" id="PTHR37832:SF1">
    <property type="entry name" value="STRESS-RESPONSE A_B BARREL DOMAIN-CONTAINING PROTEIN"/>
    <property type="match status" value="1"/>
</dbReference>
<evidence type="ECO:0000313" key="2">
    <source>
        <dbReference type="EMBL" id="GAA0744866.1"/>
    </source>
</evidence>
<proteinExistence type="predicted"/>
<dbReference type="Gene3D" id="3.30.70.100">
    <property type="match status" value="1"/>
</dbReference>
<dbReference type="RefSeq" id="WP_343762862.1">
    <property type="nucleotide sequence ID" value="NZ_BAAACG010000013.1"/>
</dbReference>